<evidence type="ECO:0000313" key="2">
    <source>
        <dbReference type="Proteomes" id="UP001432322"/>
    </source>
</evidence>
<proteinExistence type="predicted"/>
<feature type="non-terminal residue" evidence="1">
    <location>
        <position position="118"/>
    </location>
</feature>
<accession>A0AAV5WBZ3</accession>
<comment type="caution">
    <text evidence="1">The sequence shown here is derived from an EMBL/GenBank/DDBJ whole genome shotgun (WGS) entry which is preliminary data.</text>
</comment>
<gene>
    <name evidence="1" type="ORF">PFISCL1PPCAC_20674</name>
</gene>
<sequence>LEVAAVHRAEIARPETAGDLDLFVTVLPVLTKDGDLEIDTRFVHRLAVTVVVLDELDDRLEGVVEYPVQLLRLGLLDDDVGQFRLRHRTDHVHLLPLPVALAHQKLAVLRDHSVQVSL</sequence>
<organism evidence="1 2">
    <name type="scientific">Pristionchus fissidentatus</name>
    <dbReference type="NCBI Taxonomy" id="1538716"/>
    <lineage>
        <taxon>Eukaryota</taxon>
        <taxon>Metazoa</taxon>
        <taxon>Ecdysozoa</taxon>
        <taxon>Nematoda</taxon>
        <taxon>Chromadorea</taxon>
        <taxon>Rhabditida</taxon>
        <taxon>Rhabditina</taxon>
        <taxon>Diplogasteromorpha</taxon>
        <taxon>Diplogasteroidea</taxon>
        <taxon>Neodiplogasteridae</taxon>
        <taxon>Pristionchus</taxon>
    </lineage>
</organism>
<dbReference type="AlphaFoldDB" id="A0AAV5WBZ3"/>
<evidence type="ECO:0000313" key="1">
    <source>
        <dbReference type="EMBL" id="GMT29377.1"/>
    </source>
</evidence>
<dbReference type="Proteomes" id="UP001432322">
    <property type="component" value="Unassembled WGS sequence"/>
</dbReference>
<name>A0AAV5WBZ3_9BILA</name>
<feature type="non-terminal residue" evidence="1">
    <location>
        <position position="1"/>
    </location>
</feature>
<protein>
    <submittedName>
        <fullName evidence="1">Uncharacterized protein</fullName>
    </submittedName>
</protein>
<keyword evidence="2" id="KW-1185">Reference proteome</keyword>
<dbReference type="EMBL" id="BTSY01000005">
    <property type="protein sequence ID" value="GMT29377.1"/>
    <property type="molecule type" value="Genomic_DNA"/>
</dbReference>
<reference evidence="1" key="1">
    <citation type="submission" date="2023-10" db="EMBL/GenBank/DDBJ databases">
        <title>Genome assembly of Pristionchus species.</title>
        <authorList>
            <person name="Yoshida K."/>
            <person name="Sommer R.J."/>
        </authorList>
    </citation>
    <scope>NUCLEOTIDE SEQUENCE</scope>
    <source>
        <strain evidence="1">RS5133</strain>
    </source>
</reference>